<dbReference type="InterPro" id="IPR001870">
    <property type="entry name" value="B30.2/SPRY"/>
</dbReference>
<keyword evidence="4" id="KW-1185">Reference proteome</keyword>
<evidence type="ECO:0000256" key="1">
    <source>
        <dbReference type="SAM" id="MobiDB-lite"/>
    </source>
</evidence>
<dbReference type="PROSITE" id="PS50188">
    <property type="entry name" value="B302_SPRY"/>
    <property type="match status" value="1"/>
</dbReference>
<gene>
    <name evidence="3" type="ORF">M0813_06574</name>
</gene>
<dbReference type="EMBL" id="JAOAOG010000310">
    <property type="protein sequence ID" value="KAJ6230584.1"/>
    <property type="molecule type" value="Genomic_DNA"/>
</dbReference>
<proteinExistence type="predicted"/>
<dbReference type="InterPro" id="IPR043136">
    <property type="entry name" value="B30.2/SPRY_sf"/>
</dbReference>
<feature type="compositionally biased region" description="Basic and acidic residues" evidence="1">
    <location>
        <begin position="327"/>
        <end position="338"/>
    </location>
</feature>
<feature type="region of interest" description="Disordered" evidence="1">
    <location>
        <begin position="319"/>
        <end position="338"/>
    </location>
</feature>
<dbReference type="SUPFAM" id="SSF57845">
    <property type="entry name" value="B-box zinc-binding domain"/>
    <property type="match status" value="1"/>
</dbReference>
<evidence type="ECO:0000313" key="3">
    <source>
        <dbReference type="EMBL" id="KAJ6230584.1"/>
    </source>
</evidence>
<protein>
    <recommendedName>
        <fullName evidence="2">B30.2/SPRY domain-containing protein</fullName>
    </recommendedName>
</protein>
<feature type="domain" description="B30.2/SPRY" evidence="2">
    <location>
        <begin position="366"/>
        <end position="542"/>
    </location>
</feature>
<name>A0ABQ8XET9_9EUKA</name>
<dbReference type="CDD" id="cd11709">
    <property type="entry name" value="SPRY"/>
    <property type="match status" value="1"/>
</dbReference>
<dbReference type="Proteomes" id="UP001150062">
    <property type="component" value="Unassembled WGS sequence"/>
</dbReference>
<accession>A0ABQ8XET9</accession>
<dbReference type="InterPro" id="IPR013320">
    <property type="entry name" value="ConA-like_dom_sf"/>
</dbReference>
<dbReference type="Pfam" id="PF00622">
    <property type="entry name" value="SPRY"/>
    <property type="match status" value="1"/>
</dbReference>
<evidence type="ECO:0000259" key="2">
    <source>
        <dbReference type="PROSITE" id="PS50188"/>
    </source>
</evidence>
<dbReference type="InterPro" id="IPR003877">
    <property type="entry name" value="SPRY_dom"/>
</dbReference>
<organism evidence="3 4">
    <name type="scientific">Anaeramoeba flamelloides</name>
    <dbReference type="NCBI Taxonomy" id="1746091"/>
    <lineage>
        <taxon>Eukaryota</taxon>
        <taxon>Metamonada</taxon>
        <taxon>Anaeramoebidae</taxon>
        <taxon>Anaeramoeba</taxon>
    </lineage>
</organism>
<sequence length="542" mass="62915">MSKFQKNGNENEIETPTEIKKNICSLHNEVLKFYCSKHDCLECEKCYEEKKQDHEGCVVEMEQAWKTYFVFNKNPIKNKELKKSHLKITGYQKNLQGTKQKLLEKQKEDTKNLTNLTKLVHTELDLTHKKLVQSMDNEYKEKQGILNQEIERAEQTLDSISKGMLLSKNLTQSLKKGKKSNKGNTTHKLSNLLQAEKVSKEIKEFYLSPPKLFKNIKTTILPDILEQLKENNETQLPFHTSKIKINFFQQESDIGKNFKRNKKVTISLSMFKICIDQNMKEKRVRVLFQENKKLILSIQTPSKIKHIVLAFKNYENKNNSGGSYNNNEKEKENENEKENEKYNRYYYPSFVGKFNPKEFGKYFFSECNYGGESFRFDTHSFQVYTSDSFDPNGLDKCLRLQNNNTTVRGSGDDFFKWKPIWGTKSYSRGKHVITLEITEAFSWTILIGVGQKEADHGEYYNSKYAYFLDPSSGKKVHSGLWKKYGEPCTEVGDKVEILLDKDKNTLSFLVNDSCPGTAFTIPSNAVKLMVLLASRDEVISIH</sequence>
<evidence type="ECO:0000313" key="4">
    <source>
        <dbReference type="Proteomes" id="UP001150062"/>
    </source>
</evidence>
<dbReference type="SUPFAM" id="SSF49899">
    <property type="entry name" value="Concanavalin A-like lectins/glucanases"/>
    <property type="match status" value="1"/>
</dbReference>
<comment type="caution">
    <text evidence="3">The sequence shown here is derived from an EMBL/GenBank/DDBJ whole genome shotgun (WGS) entry which is preliminary data.</text>
</comment>
<dbReference type="Gene3D" id="2.60.120.920">
    <property type="match status" value="1"/>
</dbReference>
<reference evidence="3" key="1">
    <citation type="submission" date="2022-08" db="EMBL/GenBank/DDBJ databases">
        <title>Novel sulfate-reducing endosymbionts in the free-living metamonad Anaeramoeba.</title>
        <authorList>
            <person name="Jerlstrom-Hultqvist J."/>
            <person name="Cepicka I."/>
            <person name="Gallot-Lavallee L."/>
            <person name="Salas-Leiva D."/>
            <person name="Curtis B.A."/>
            <person name="Zahonova K."/>
            <person name="Pipaliya S."/>
            <person name="Dacks J."/>
            <person name="Roger A.J."/>
        </authorList>
    </citation>
    <scope>NUCLEOTIDE SEQUENCE</scope>
    <source>
        <strain evidence="3">Schooner1</strain>
    </source>
</reference>